<comment type="caution">
    <text evidence="1">The sequence shown here is derived from an EMBL/GenBank/DDBJ whole genome shotgun (WGS) entry which is preliminary data.</text>
</comment>
<sequence length="377" mass="40963">MTAEVIGRPADVASLLSRHRSVPVTVVSWEPVPPWAVARARLDGGPRPAERVIAKWTRPHANRTRTSAWRIRTELAALRFLSDDLALDLAPRALACDLATGLIVLTDLAPRVPLDQLLRADGSSAHATRLAAFARARGELHSATAGRAETYYARRAALGPVSLAEDVSGHLAEPVEKGRGQATVLGAPIRDRAERELATMLHELAEPGPFLALSNGDPEANNVLVHASGDPDVRLIDFEFAGYAHALRDAVCLHLPGPGWLWVRDDDLAAEYRRALARGVPEAEDDRRYGFGLAAACMHYALARLGRLPTVDARPPAHDSRPQLVATLEAAARTAEAHRALPHLAGWARQAAARLRRRWPDADLDLDAVPTYTPRRP</sequence>
<evidence type="ECO:0000313" key="2">
    <source>
        <dbReference type="Proteomes" id="UP000284824"/>
    </source>
</evidence>
<accession>A0A438MEB6</accession>
<dbReference type="EMBL" id="SAUN01000001">
    <property type="protein sequence ID" value="RVX44076.1"/>
    <property type="molecule type" value="Genomic_DNA"/>
</dbReference>
<keyword evidence="1" id="KW-0808">Transferase</keyword>
<protein>
    <submittedName>
        <fullName evidence="1">Phosphotransferase family enzyme</fullName>
    </submittedName>
</protein>
<dbReference type="AlphaFoldDB" id="A0A438MEB6"/>
<dbReference type="Gene3D" id="3.90.1200.10">
    <property type="match status" value="1"/>
</dbReference>
<dbReference type="SUPFAM" id="SSF56112">
    <property type="entry name" value="Protein kinase-like (PK-like)"/>
    <property type="match status" value="1"/>
</dbReference>
<proteinExistence type="predicted"/>
<dbReference type="RefSeq" id="WP_127935911.1">
    <property type="nucleotide sequence ID" value="NZ_SAUN01000001.1"/>
</dbReference>
<gene>
    <name evidence="1" type="ORF">EDD27_6798</name>
</gene>
<dbReference type="GO" id="GO:0016740">
    <property type="term" value="F:transferase activity"/>
    <property type="evidence" value="ECO:0007669"/>
    <property type="project" value="UniProtKB-KW"/>
</dbReference>
<evidence type="ECO:0000313" key="1">
    <source>
        <dbReference type="EMBL" id="RVX44076.1"/>
    </source>
</evidence>
<dbReference type="InterPro" id="IPR011009">
    <property type="entry name" value="Kinase-like_dom_sf"/>
</dbReference>
<keyword evidence="2" id="KW-1185">Reference proteome</keyword>
<name>A0A438MEB6_9ACTN</name>
<dbReference type="OrthoDB" id="5380378at2"/>
<organism evidence="1 2">
    <name type="scientific">Nonomuraea polychroma</name>
    <dbReference type="NCBI Taxonomy" id="46176"/>
    <lineage>
        <taxon>Bacteria</taxon>
        <taxon>Bacillati</taxon>
        <taxon>Actinomycetota</taxon>
        <taxon>Actinomycetes</taxon>
        <taxon>Streptosporangiales</taxon>
        <taxon>Streptosporangiaceae</taxon>
        <taxon>Nonomuraea</taxon>
    </lineage>
</organism>
<dbReference type="Proteomes" id="UP000284824">
    <property type="component" value="Unassembled WGS sequence"/>
</dbReference>
<reference evidence="1 2" key="1">
    <citation type="submission" date="2019-01" db="EMBL/GenBank/DDBJ databases">
        <title>Sequencing the genomes of 1000 actinobacteria strains.</title>
        <authorList>
            <person name="Klenk H.-P."/>
        </authorList>
    </citation>
    <scope>NUCLEOTIDE SEQUENCE [LARGE SCALE GENOMIC DNA]</scope>
    <source>
        <strain evidence="1 2">DSM 43925</strain>
    </source>
</reference>